<feature type="signal peptide" evidence="2">
    <location>
        <begin position="1"/>
        <end position="24"/>
    </location>
</feature>
<protein>
    <recommendedName>
        <fullName evidence="5">MYXO-CTERM domain-containing protein</fullName>
    </recommendedName>
</protein>
<organism evidence="3 4">
    <name type="scientific">Paenibacillus odorifer</name>
    <dbReference type="NCBI Taxonomy" id="189426"/>
    <lineage>
        <taxon>Bacteria</taxon>
        <taxon>Bacillati</taxon>
        <taxon>Bacillota</taxon>
        <taxon>Bacilli</taxon>
        <taxon>Bacillales</taxon>
        <taxon>Paenibacillaceae</taxon>
        <taxon>Paenibacillus</taxon>
    </lineage>
</organism>
<dbReference type="OrthoDB" id="2666765at2"/>
<reference evidence="3 4" key="1">
    <citation type="submission" date="2016-10" db="EMBL/GenBank/DDBJ databases">
        <title>Paenibacillus species isolates.</title>
        <authorList>
            <person name="Beno S.M."/>
        </authorList>
    </citation>
    <scope>NUCLEOTIDE SEQUENCE [LARGE SCALE GENOMIC DNA]</scope>
    <source>
        <strain evidence="3 4">FSL H7-0710</strain>
    </source>
</reference>
<feature type="region of interest" description="Disordered" evidence="1">
    <location>
        <begin position="110"/>
        <end position="132"/>
    </location>
</feature>
<accession>A0A1R0Y844</accession>
<name>A0A1R0Y844_9BACL</name>
<keyword evidence="2" id="KW-0732">Signal</keyword>
<sequence length="160" mass="17536">MNKLITSLACCTVLSLSVMGASYANPIGSAALGGIPNANTGMDGTVNNTRMMNTEGNLMNGTTGTMNQHESIMRDKIRTGENYNRNNYHNNNYNTENYTRDNYNRNTVTPLSNTTTDGRYRATSTTTNTGTTSRGSNWGWLGLFGLLGLVGMRSRSDERR</sequence>
<evidence type="ECO:0008006" key="5">
    <source>
        <dbReference type="Google" id="ProtNLM"/>
    </source>
</evidence>
<dbReference type="EMBL" id="MPTC01000002">
    <property type="protein sequence ID" value="OMD43520.1"/>
    <property type="molecule type" value="Genomic_DNA"/>
</dbReference>
<gene>
    <name evidence="3" type="ORF">BSK52_03680</name>
</gene>
<feature type="chain" id="PRO_5013113726" description="MYXO-CTERM domain-containing protein" evidence="2">
    <location>
        <begin position="25"/>
        <end position="160"/>
    </location>
</feature>
<evidence type="ECO:0000313" key="3">
    <source>
        <dbReference type="EMBL" id="OMD43520.1"/>
    </source>
</evidence>
<proteinExistence type="predicted"/>
<comment type="caution">
    <text evidence="3">The sequence shown here is derived from an EMBL/GenBank/DDBJ whole genome shotgun (WGS) entry which is preliminary data.</text>
</comment>
<dbReference type="AlphaFoldDB" id="A0A1R0Y844"/>
<dbReference type="Proteomes" id="UP000187439">
    <property type="component" value="Unassembled WGS sequence"/>
</dbReference>
<evidence type="ECO:0000256" key="2">
    <source>
        <dbReference type="SAM" id="SignalP"/>
    </source>
</evidence>
<dbReference type="RefSeq" id="WP_076117207.1">
    <property type="nucleotide sequence ID" value="NZ_MPTC01000002.1"/>
</dbReference>
<evidence type="ECO:0000313" key="4">
    <source>
        <dbReference type="Proteomes" id="UP000187439"/>
    </source>
</evidence>
<evidence type="ECO:0000256" key="1">
    <source>
        <dbReference type="SAM" id="MobiDB-lite"/>
    </source>
</evidence>
<feature type="compositionally biased region" description="Low complexity" evidence="1">
    <location>
        <begin position="121"/>
        <end position="132"/>
    </location>
</feature>